<dbReference type="EMBL" id="JAUIRO010000002">
    <property type="protein sequence ID" value="KAK0727109.1"/>
    <property type="molecule type" value="Genomic_DNA"/>
</dbReference>
<proteinExistence type="predicted"/>
<evidence type="ECO:0000256" key="1">
    <source>
        <dbReference type="SAM" id="MobiDB-lite"/>
    </source>
</evidence>
<protein>
    <submittedName>
        <fullName evidence="2">Uncharacterized protein</fullName>
    </submittedName>
</protein>
<name>A0AA40B3P7_9PEZI</name>
<dbReference type="AlphaFoldDB" id="A0AA40B3P7"/>
<keyword evidence="3" id="KW-1185">Reference proteome</keyword>
<accession>A0AA40B3P7</accession>
<organism evidence="2 3">
    <name type="scientific">Lasiosphaeria miniovina</name>
    <dbReference type="NCBI Taxonomy" id="1954250"/>
    <lineage>
        <taxon>Eukaryota</taxon>
        <taxon>Fungi</taxon>
        <taxon>Dikarya</taxon>
        <taxon>Ascomycota</taxon>
        <taxon>Pezizomycotina</taxon>
        <taxon>Sordariomycetes</taxon>
        <taxon>Sordariomycetidae</taxon>
        <taxon>Sordariales</taxon>
        <taxon>Lasiosphaeriaceae</taxon>
        <taxon>Lasiosphaeria</taxon>
    </lineage>
</organism>
<reference evidence="2" key="1">
    <citation type="submission" date="2023-06" db="EMBL/GenBank/DDBJ databases">
        <title>Genome-scale phylogeny and comparative genomics of the fungal order Sordariales.</title>
        <authorList>
            <consortium name="Lawrence Berkeley National Laboratory"/>
            <person name="Hensen N."/>
            <person name="Bonometti L."/>
            <person name="Westerberg I."/>
            <person name="Brannstrom I.O."/>
            <person name="Guillou S."/>
            <person name="Cros-Aarteil S."/>
            <person name="Calhoun S."/>
            <person name="Haridas S."/>
            <person name="Kuo A."/>
            <person name="Mondo S."/>
            <person name="Pangilinan J."/>
            <person name="Riley R."/>
            <person name="LaButti K."/>
            <person name="Andreopoulos B."/>
            <person name="Lipzen A."/>
            <person name="Chen C."/>
            <person name="Yanf M."/>
            <person name="Daum C."/>
            <person name="Ng V."/>
            <person name="Clum A."/>
            <person name="Steindorff A."/>
            <person name="Ohm R."/>
            <person name="Martin F."/>
            <person name="Silar P."/>
            <person name="Natvig D."/>
            <person name="Lalanne C."/>
            <person name="Gautier V."/>
            <person name="Ament-velasquez S.L."/>
            <person name="Kruys A."/>
            <person name="Hutchinson M.I."/>
            <person name="Powell A.J."/>
            <person name="Barry K."/>
            <person name="Miller A.N."/>
            <person name="Grigoriev I.V."/>
            <person name="Debuchy R."/>
            <person name="Gladieux P."/>
            <person name="Thoren M.H."/>
            <person name="Johannesson H."/>
        </authorList>
    </citation>
    <scope>NUCLEOTIDE SEQUENCE</scope>
    <source>
        <strain evidence="2">SMH2392-1A</strain>
    </source>
</reference>
<dbReference type="Proteomes" id="UP001172101">
    <property type="component" value="Unassembled WGS sequence"/>
</dbReference>
<comment type="caution">
    <text evidence="2">The sequence shown here is derived from an EMBL/GenBank/DDBJ whole genome shotgun (WGS) entry which is preliminary data.</text>
</comment>
<evidence type="ECO:0000313" key="3">
    <source>
        <dbReference type="Proteomes" id="UP001172101"/>
    </source>
</evidence>
<evidence type="ECO:0000313" key="2">
    <source>
        <dbReference type="EMBL" id="KAK0727109.1"/>
    </source>
</evidence>
<feature type="compositionally biased region" description="Polar residues" evidence="1">
    <location>
        <begin position="1"/>
        <end position="17"/>
    </location>
</feature>
<gene>
    <name evidence="2" type="ORF">B0T26DRAFT_693112</name>
</gene>
<sequence length="54" mass="5844">MKMITCSTGSLTESNTFGEGRAPLLPLQPSRTLRGPTRSGRVPRPTARVEGMDQ</sequence>
<feature type="region of interest" description="Disordered" evidence="1">
    <location>
        <begin position="1"/>
        <end position="54"/>
    </location>
</feature>
<dbReference type="RefSeq" id="XP_060299965.1">
    <property type="nucleotide sequence ID" value="XM_060441186.1"/>
</dbReference>
<dbReference type="GeneID" id="85324456"/>